<dbReference type="InterPro" id="IPR005122">
    <property type="entry name" value="Uracil-DNA_glycosylase-like"/>
</dbReference>
<dbReference type="RefSeq" id="WP_271012892.1">
    <property type="nucleotide sequence ID" value="NZ_JAQIFT010000057.1"/>
</dbReference>
<keyword evidence="3" id="KW-1185">Reference proteome</keyword>
<reference evidence="2" key="1">
    <citation type="journal article" date="2023" name="Int. J. Syst. Evol. Microbiol.">
        <title>&lt;i&gt;Holtiella tumoricola&lt;/i&gt; gen. nov. sp. nov., isolated from a human clinical sample.</title>
        <authorList>
            <person name="Allen-Vercoe E."/>
            <person name="Daigneault M.C."/>
            <person name="Vancuren S.J."/>
            <person name="Cochrane K."/>
            <person name="O'Neal L.L."/>
            <person name="Sankaranarayanan K."/>
            <person name="Lawson P.A."/>
        </authorList>
    </citation>
    <scope>NUCLEOTIDE SEQUENCE</scope>
    <source>
        <strain evidence="2">CC70A</strain>
    </source>
</reference>
<gene>
    <name evidence="2" type="ORF">PBV87_15770</name>
</gene>
<name>A0AA42J1V2_9FIRM</name>
<proteinExistence type="predicted"/>
<dbReference type="Proteomes" id="UP001169242">
    <property type="component" value="Unassembled WGS sequence"/>
</dbReference>
<dbReference type="EMBL" id="JAQIFT010000057">
    <property type="protein sequence ID" value="MDA3732934.1"/>
    <property type="molecule type" value="Genomic_DNA"/>
</dbReference>
<accession>A0AA42J1V2</accession>
<dbReference type="Pfam" id="PF03167">
    <property type="entry name" value="UDG"/>
    <property type="match status" value="1"/>
</dbReference>
<evidence type="ECO:0000313" key="2">
    <source>
        <dbReference type="EMBL" id="MDA3732934.1"/>
    </source>
</evidence>
<feature type="domain" description="Uracil-DNA glycosylase-like" evidence="1">
    <location>
        <begin position="49"/>
        <end position="238"/>
    </location>
</feature>
<dbReference type="AlphaFoldDB" id="A0AA42J1V2"/>
<organism evidence="2 3">
    <name type="scientific">Holtiella tumoricola</name>
    <dbReference type="NCBI Taxonomy" id="3018743"/>
    <lineage>
        <taxon>Bacteria</taxon>
        <taxon>Bacillati</taxon>
        <taxon>Bacillota</taxon>
        <taxon>Clostridia</taxon>
        <taxon>Lachnospirales</taxon>
        <taxon>Cellulosilyticaceae</taxon>
        <taxon>Holtiella</taxon>
    </lineage>
</organism>
<protein>
    <recommendedName>
        <fullName evidence="1">Uracil-DNA glycosylase-like domain-containing protein</fullName>
    </recommendedName>
</protein>
<dbReference type="InterPro" id="IPR036895">
    <property type="entry name" value="Uracil-DNA_glycosylase-like_sf"/>
</dbReference>
<dbReference type="Gene3D" id="3.40.470.10">
    <property type="entry name" value="Uracil-DNA glycosylase-like domain"/>
    <property type="match status" value="1"/>
</dbReference>
<dbReference type="SUPFAM" id="SSF52141">
    <property type="entry name" value="Uracil-DNA glycosylase-like"/>
    <property type="match status" value="1"/>
</dbReference>
<sequence length="250" mass="28785">MSSIFNKYLEIIKTLPIKKSYTKEDILIPELLIEEVKDVSLYYCTHNEYMNSNAKIFIVGITPGFNQMNKSLVAARKCTEEGVSKEEIPYICKKEARFEGSLRKNIISMLNELELQKKYGLNDSSQLFGDHDYLLHTTSMIPYATFVKGKNYTGHQPPLLKNELLMKYIEAYFYPQLEILKDALIIPLGKSVEEVLVKLIEAGKLKEEQCLLGFPHPSGANAHRHEQFATHKETMMKKIKNYKMPQEIQG</sequence>
<evidence type="ECO:0000259" key="1">
    <source>
        <dbReference type="Pfam" id="PF03167"/>
    </source>
</evidence>
<comment type="caution">
    <text evidence="2">The sequence shown here is derived from an EMBL/GenBank/DDBJ whole genome shotgun (WGS) entry which is preliminary data.</text>
</comment>
<evidence type="ECO:0000313" key="3">
    <source>
        <dbReference type="Proteomes" id="UP001169242"/>
    </source>
</evidence>